<gene>
    <name evidence="1" type="ORF">RJ641_011365</name>
    <name evidence="2" type="ORF">RJ641_032222</name>
</gene>
<comment type="caution">
    <text evidence="2">The sequence shown here is derived from an EMBL/GenBank/DDBJ whole genome shotgun (WGS) entry which is preliminary data.</text>
</comment>
<dbReference type="EMBL" id="JBAMMX010000018">
    <property type="protein sequence ID" value="KAK6923061.1"/>
    <property type="molecule type" value="Genomic_DNA"/>
</dbReference>
<dbReference type="Proteomes" id="UP001370490">
    <property type="component" value="Unassembled WGS sequence"/>
</dbReference>
<name>A0AAN8ZFA3_9MAGN</name>
<accession>A0AAN8ZFA3</accession>
<proteinExistence type="predicted"/>
<evidence type="ECO:0000313" key="3">
    <source>
        <dbReference type="Proteomes" id="UP001370490"/>
    </source>
</evidence>
<keyword evidence="3" id="KW-1185">Reference proteome</keyword>
<evidence type="ECO:0000313" key="1">
    <source>
        <dbReference type="EMBL" id="KAK6923061.1"/>
    </source>
</evidence>
<organism evidence="2 3">
    <name type="scientific">Dillenia turbinata</name>
    <dbReference type="NCBI Taxonomy" id="194707"/>
    <lineage>
        <taxon>Eukaryota</taxon>
        <taxon>Viridiplantae</taxon>
        <taxon>Streptophyta</taxon>
        <taxon>Embryophyta</taxon>
        <taxon>Tracheophyta</taxon>
        <taxon>Spermatophyta</taxon>
        <taxon>Magnoliopsida</taxon>
        <taxon>eudicotyledons</taxon>
        <taxon>Gunneridae</taxon>
        <taxon>Pentapetalae</taxon>
        <taxon>Dilleniales</taxon>
        <taxon>Dilleniaceae</taxon>
        <taxon>Dillenia</taxon>
    </lineage>
</organism>
<dbReference type="EMBL" id="JBAMMX010000006">
    <property type="protein sequence ID" value="KAK6938714.1"/>
    <property type="molecule type" value="Genomic_DNA"/>
</dbReference>
<dbReference type="AlphaFoldDB" id="A0AAN8ZFA3"/>
<sequence>MATDSAFVQAAIPRFDGHYDHWSMLMENFLRSKEYWAVIESGIQEPPTAAEEEEWLHTCLV</sequence>
<evidence type="ECO:0008006" key="4">
    <source>
        <dbReference type="Google" id="ProtNLM"/>
    </source>
</evidence>
<reference evidence="2 3" key="1">
    <citation type="submission" date="2023-12" db="EMBL/GenBank/DDBJ databases">
        <title>A high-quality genome assembly for Dillenia turbinata (Dilleniales).</title>
        <authorList>
            <person name="Chanderbali A."/>
        </authorList>
    </citation>
    <scope>NUCLEOTIDE SEQUENCE [LARGE SCALE GENOMIC DNA]</scope>
    <source>
        <strain evidence="2">LSX21</strain>
        <tissue evidence="2">Leaf</tissue>
    </source>
</reference>
<protein>
    <recommendedName>
        <fullName evidence="4">Retrovirus-related Pol polyprotein from transposon TNT 1-94</fullName>
    </recommendedName>
</protein>
<evidence type="ECO:0000313" key="2">
    <source>
        <dbReference type="EMBL" id="KAK6938714.1"/>
    </source>
</evidence>